<name>A0A2P8GX24_9MICO</name>
<dbReference type="PROSITE" id="PS50297">
    <property type="entry name" value="ANK_REP_REGION"/>
    <property type="match status" value="1"/>
</dbReference>
<dbReference type="PROSITE" id="PS50088">
    <property type="entry name" value="ANK_REPEAT"/>
    <property type="match status" value="1"/>
</dbReference>
<dbReference type="InterPro" id="IPR036770">
    <property type="entry name" value="Ankyrin_rpt-contain_sf"/>
</dbReference>
<feature type="repeat" description="ANK" evidence="1">
    <location>
        <begin position="42"/>
        <end position="74"/>
    </location>
</feature>
<dbReference type="SMART" id="SM00248">
    <property type="entry name" value="ANK"/>
    <property type="match status" value="2"/>
</dbReference>
<organism evidence="2 3">
    <name type="scientific">Labedella gwakjiensis</name>
    <dbReference type="NCBI Taxonomy" id="390269"/>
    <lineage>
        <taxon>Bacteria</taxon>
        <taxon>Bacillati</taxon>
        <taxon>Actinomycetota</taxon>
        <taxon>Actinomycetes</taxon>
        <taxon>Micrococcales</taxon>
        <taxon>Microbacteriaceae</taxon>
        <taxon>Labedella</taxon>
    </lineage>
</organism>
<evidence type="ECO:0000256" key="1">
    <source>
        <dbReference type="PROSITE-ProRule" id="PRU00023"/>
    </source>
</evidence>
<reference evidence="2 3" key="1">
    <citation type="submission" date="2018-03" db="EMBL/GenBank/DDBJ databases">
        <title>Genomic Encyclopedia of Archaeal and Bacterial Type Strains, Phase II (KMG-II): from individual species to whole genera.</title>
        <authorList>
            <person name="Goeker M."/>
        </authorList>
    </citation>
    <scope>NUCLEOTIDE SEQUENCE [LARGE SCALE GENOMIC DNA]</scope>
    <source>
        <strain evidence="2 3">DSM 21548</strain>
    </source>
</reference>
<evidence type="ECO:0000313" key="3">
    <source>
        <dbReference type="Proteomes" id="UP000241203"/>
    </source>
</evidence>
<proteinExistence type="predicted"/>
<gene>
    <name evidence="2" type="ORF">CLV49_2136</name>
</gene>
<sequence length="152" mass="16099">MPEKPSRPYLGPVSIGDLQGIRDVAAQGVEINGAMNIGKPRHDYSPLTLAIERGDLDSVKTLLEVGADPDRVDPMGRTPLRAALTTVTLGTGPSVEAICLALIAAGATVTPDVVTRAHDSFNWMGESMYSDQFLARLTELGTTSTTTSEDSE</sequence>
<keyword evidence="1" id="KW-0040">ANK repeat</keyword>
<evidence type="ECO:0000313" key="2">
    <source>
        <dbReference type="EMBL" id="PSL38511.1"/>
    </source>
</evidence>
<dbReference type="Pfam" id="PF00023">
    <property type="entry name" value="Ank"/>
    <property type="match status" value="1"/>
</dbReference>
<dbReference type="InterPro" id="IPR002110">
    <property type="entry name" value="Ankyrin_rpt"/>
</dbReference>
<dbReference type="EMBL" id="PYAU01000001">
    <property type="protein sequence ID" value="PSL38511.1"/>
    <property type="molecule type" value="Genomic_DNA"/>
</dbReference>
<accession>A0A2P8GX24</accession>
<comment type="caution">
    <text evidence="2">The sequence shown here is derived from an EMBL/GenBank/DDBJ whole genome shotgun (WGS) entry which is preliminary data.</text>
</comment>
<dbReference type="AlphaFoldDB" id="A0A2P8GX24"/>
<protein>
    <submittedName>
        <fullName evidence="2">Uncharacterized protein</fullName>
    </submittedName>
</protein>
<dbReference type="Gene3D" id="1.25.40.20">
    <property type="entry name" value="Ankyrin repeat-containing domain"/>
    <property type="match status" value="1"/>
</dbReference>
<dbReference type="SUPFAM" id="SSF48403">
    <property type="entry name" value="Ankyrin repeat"/>
    <property type="match status" value="1"/>
</dbReference>
<dbReference type="Proteomes" id="UP000241203">
    <property type="component" value="Unassembled WGS sequence"/>
</dbReference>